<feature type="domain" description="SbsA Ig-like" evidence="4">
    <location>
        <begin position="1073"/>
        <end position="1169"/>
    </location>
</feature>
<proteinExistence type="predicted"/>
<feature type="domain" description="SbsA Ig-like" evidence="4">
    <location>
        <begin position="806"/>
        <end position="907"/>
    </location>
</feature>
<dbReference type="InterPro" id="IPR014755">
    <property type="entry name" value="Cu-Rt/internalin_Ig-like"/>
</dbReference>
<dbReference type="SUPFAM" id="SSF81296">
    <property type="entry name" value="E set domains"/>
    <property type="match status" value="1"/>
</dbReference>
<feature type="domain" description="DUF4082" evidence="5">
    <location>
        <begin position="653"/>
        <end position="798"/>
    </location>
</feature>
<dbReference type="Pfam" id="PF13313">
    <property type="entry name" value="DUF4082"/>
    <property type="match status" value="3"/>
</dbReference>
<dbReference type="KEGG" id="cart:PA27867_3174"/>
<dbReference type="PATRIC" id="fig|670052.7.peg.3265"/>
<evidence type="ECO:0000313" key="8">
    <source>
        <dbReference type="Proteomes" id="UP000092582"/>
    </source>
</evidence>
<dbReference type="Pfam" id="PF20254">
    <property type="entry name" value="DMFA2_C"/>
    <property type="match status" value="1"/>
</dbReference>
<feature type="domain" description="DUF4082" evidence="5">
    <location>
        <begin position="926"/>
        <end position="1062"/>
    </location>
</feature>
<feature type="signal peptide" evidence="3">
    <location>
        <begin position="1"/>
        <end position="47"/>
    </location>
</feature>
<organism evidence="7 8">
    <name type="scientific">Cryobacterium arcticum</name>
    <dbReference type="NCBI Taxonomy" id="670052"/>
    <lineage>
        <taxon>Bacteria</taxon>
        <taxon>Bacillati</taxon>
        <taxon>Actinomycetota</taxon>
        <taxon>Actinomycetes</taxon>
        <taxon>Micrococcales</taxon>
        <taxon>Microbacteriaceae</taxon>
        <taxon>Cryobacterium</taxon>
    </lineage>
</organism>
<dbReference type="Gene3D" id="2.60.40.1220">
    <property type="match status" value="1"/>
</dbReference>
<dbReference type="Pfam" id="PF17957">
    <property type="entry name" value="Big_7"/>
    <property type="match status" value="1"/>
</dbReference>
<name>A0A1B1BNF8_9MICO</name>
<evidence type="ECO:0000259" key="5">
    <source>
        <dbReference type="Pfam" id="PF13313"/>
    </source>
</evidence>
<sequence precursor="true">MPAHGTVTSVRTHSAIQPSMSSRLRAMLLALLMVCGLLVAVPAPAQAATGCAAAVNPVTCENALTGTNPSVWDIEGSGDPSIQGFSTDISVNVGGTMGFKIDTNARAYSIAIYRTGWYQGLGARKIGNVTPSATLPQSQPACLSDVSTELYDCGAWALSASWTVPSDAVSGVYFALLTRADTGGQSHITFVVRNEASRSAVLFQTSDPTWQAYNTYGGSDFYQGAANGRAYKISYNRPVATRDGIGGRDFYFSNEYPMVRFLERNGYDVSYFSGVDTDRYGAALKNHKVFLSVGHDEYWSTGQRANVEAARDAGVNLQFLSGNEVYWHTRYEAATVGTQTAYRTLVSYKETWSNDKIDPSSEWTGTWRDPRFASQANGAGRPENQLTGTLFQSNFSDLPVTVSATEGKYRLWRNTGLANIASGSTAVLAPHTVGYESDEDLDNGFRPAGLITLSTTTGAVPEYLQDFGTVVTPGTTTHHLTLYKAPSGALVFSAGSVQWTWGLDQTHDGDGAPADVRMQQAQVNLLADMGAQPGTLASGLVAATASTDTAAPTSTITSPAAGSSAANGSSVTVTGTAADTGGGSVAVVEVSTDGGTSWHRATGTTAWTYSYIQQGVGAASIRVRAVDDSANYPATPLVRAVASTGPYSVFGQQTPATPDAGDGSSVELGLRVTPSQSGFISGVRFFKSVANTGTHNGSLWSAAGARLATVVFSNESASGWQTATFATPVAVTAGATYVVSYSAPAGHYAATNEYWAYRGNPAAPLTVAGGFGAAPPGVYNTTIGEFPSSSYQQGNYFVDAVFTASDTSGLAATNQWPLPGATSVAVDTTISAVLSRDVTPASVAFSVKDQLGAAVSGSVSYNATTRTATFTPATALSGFVTYAVTLSATASVGGGALTTGGTWSFTTVRPPPVDGLCPCGLYTDATTPTILQVSDRTLVTLGVRFSSSSAGTISGIRFYKSAGNTGTHTGTLWTSGGTQLATATFSGETASGWQTVTFTTPVAITAGTTYVASYVSPTGTYSATLGEFSGTGVTRGPLTAGTSAGAYTYSSGFPSAQSGASYLVDVVFTNTAAPITVTSLSPPDGTVDVDPAAKVAAVLSTAISPGYALSVAAGTTAVAGTTSLSADGKTVTFTPTQPLPNDVSLTATLSGVTSTTGAALATKSWSFRTRAAAGSTTYSLVASATPTVLAATDDPSAVELGMTFSSSQPGSIRAIRFFKGEGNTGTHTGSIWSSAGARLATVTFTGETASGWQTAQLGTPLAISAGQEYTVSYFAPVGRYSYTSSYFTQARTSGPLTASATTNGRYLYGTAGGRPLYSWNASNYFVDVVFAP</sequence>
<keyword evidence="1 3" id="KW-0732">Signal</keyword>
<evidence type="ECO:0000256" key="2">
    <source>
        <dbReference type="SAM" id="MobiDB-lite"/>
    </source>
</evidence>
<dbReference type="EMBL" id="CP016282">
    <property type="protein sequence ID" value="ANP74104.1"/>
    <property type="molecule type" value="Genomic_DNA"/>
</dbReference>
<dbReference type="Proteomes" id="UP000092582">
    <property type="component" value="Chromosome 1"/>
</dbReference>
<evidence type="ECO:0000259" key="4">
    <source>
        <dbReference type="Pfam" id="PF13205"/>
    </source>
</evidence>
<feature type="domain" description="N,N-dimethylformamidase beta subunit-like C-terminal" evidence="6">
    <location>
        <begin position="110"/>
        <end position="506"/>
    </location>
</feature>
<evidence type="ECO:0008006" key="9">
    <source>
        <dbReference type="Google" id="ProtNLM"/>
    </source>
</evidence>
<dbReference type="InterPro" id="IPR032812">
    <property type="entry name" value="SbsA_Ig"/>
</dbReference>
<dbReference type="InterPro" id="IPR014756">
    <property type="entry name" value="Ig_E-set"/>
</dbReference>
<reference evidence="7 8" key="1">
    <citation type="submission" date="2016-06" db="EMBL/GenBank/DDBJ databases">
        <title>Genome sequencing of Cryobacterium arcticum PAMC 27867.</title>
        <authorList>
            <person name="Lee J."/>
            <person name="Kim O.-S."/>
        </authorList>
    </citation>
    <scope>NUCLEOTIDE SEQUENCE [LARGE SCALE GENOMIC DNA]</scope>
    <source>
        <strain evidence="7 8">PAMC 27867</strain>
    </source>
</reference>
<evidence type="ECO:0000313" key="7">
    <source>
        <dbReference type="EMBL" id="ANP74104.1"/>
    </source>
</evidence>
<keyword evidence="8" id="KW-1185">Reference proteome</keyword>
<evidence type="ECO:0000256" key="3">
    <source>
        <dbReference type="SAM" id="SignalP"/>
    </source>
</evidence>
<dbReference type="Pfam" id="PF13205">
    <property type="entry name" value="Big_5"/>
    <property type="match status" value="2"/>
</dbReference>
<evidence type="ECO:0000256" key="1">
    <source>
        <dbReference type="ARBA" id="ARBA00022729"/>
    </source>
</evidence>
<feature type="region of interest" description="Disordered" evidence="2">
    <location>
        <begin position="550"/>
        <end position="571"/>
    </location>
</feature>
<feature type="chain" id="PRO_5008520040" description="DUF4082 domain-containing protein" evidence="3">
    <location>
        <begin position="48"/>
        <end position="1332"/>
    </location>
</feature>
<gene>
    <name evidence="7" type="ORF">PA27867_3174</name>
</gene>
<protein>
    <recommendedName>
        <fullName evidence="9">DUF4082 domain-containing protein</fullName>
    </recommendedName>
</protein>
<evidence type="ECO:0000259" key="6">
    <source>
        <dbReference type="Pfam" id="PF20254"/>
    </source>
</evidence>
<dbReference type="InterPro" id="IPR046540">
    <property type="entry name" value="DMFA2_C"/>
</dbReference>
<accession>A0A1B1BNF8</accession>
<dbReference type="Gene3D" id="2.60.40.650">
    <property type="match status" value="1"/>
</dbReference>
<dbReference type="STRING" id="670052.PA27867_3174"/>
<feature type="domain" description="DUF4082" evidence="5">
    <location>
        <begin position="1184"/>
        <end position="1326"/>
    </location>
</feature>
<dbReference type="InterPro" id="IPR025141">
    <property type="entry name" value="DUF4082"/>
</dbReference>